<feature type="signal peptide" evidence="1">
    <location>
        <begin position="1"/>
        <end position="19"/>
    </location>
</feature>
<reference evidence="2" key="1">
    <citation type="journal article" date="2023" name="Mol. Phylogenet. Evol.">
        <title>Genome-scale phylogeny and comparative genomics of the fungal order Sordariales.</title>
        <authorList>
            <person name="Hensen N."/>
            <person name="Bonometti L."/>
            <person name="Westerberg I."/>
            <person name="Brannstrom I.O."/>
            <person name="Guillou S."/>
            <person name="Cros-Aarteil S."/>
            <person name="Calhoun S."/>
            <person name="Haridas S."/>
            <person name="Kuo A."/>
            <person name="Mondo S."/>
            <person name="Pangilinan J."/>
            <person name="Riley R."/>
            <person name="LaButti K."/>
            <person name="Andreopoulos B."/>
            <person name="Lipzen A."/>
            <person name="Chen C."/>
            <person name="Yan M."/>
            <person name="Daum C."/>
            <person name="Ng V."/>
            <person name="Clum A."/>
            <person name="Steindorff A."/>
            <person name="Ohm R.A."/>
            <person name="Martin F."/>
            <person name="Silar P."/>
            <person name="Natvig D.O."/>
            <person name="Lalanne C."/>
            <person name="Gautier V."/>
            <person name="Ament-Velasquez S.L."/>
            <person name="Kruys A."/>
            <person name="Hutchinson M.I."/>
            <person name="Powell A.J."/>
            <person name="Barry K."/>
            <person name="Miller A.N."/>
            <person name="Grigoriev I.V."/>
            <person name="Debuchy R."/>
            <person name="Gladieux P."/>
            <person name="Hiltunen Thoren M."/>
            <person name="Johannesson H."/>
        </authorList>
    </citation>
    <scope>NUCLEOTIDE SEQUENCE</scope>
    <source>
        <strain evidence="2">CBS 118394</strain>
    </source>
</reference>
<feature type="chain" id="PRO_5042290071" evidence="1">
    <location>
        <begin position="20"/>
        <end position="79"/>
    </location>
</feature>
<protein>
    <submittedName>
        <fullName evidence="2">Uncharacterized protein</fullName>
    </submittedName>
</protein>
<evidence type="ECO:0000313" key="3">
    <source>
        <dbReference type="Proteomes" id="UP001283341"/>
    </source>
</evidence>
<reference evidence="2" key="2">
    <citation type="submission" date="2023-06" db="EMBL/GenBank/DDBJ databases">
        <authorList>
            <consortium name="Lawrence Berkeley National Laboratory"/>
            <person name="Haridas S."/>
            <person name="Hensen N."/>
            <person name="Bonometti L."/>
            <person name="Westerberg I."/>
            <person name="Brannstrom I.O."/>
            <person name="Guillou S."/>
            <person name="Cros-Aarteil S."/>
            <person name="Calhoun S."/>
            <person name="Kuo A."/>
            <person name="Mondo S."/>
            <person name="Pangilinan J."/>
            <person name="Riley R."/>
            <person name="Labutti K."/>
            <person name="Andreopoulos B."/>
            <person name="Lipzen A."/>
            <person name="Chen C."/>
            <person name="Yanf M."/>
            <person name="Daum C."/>
            <person name="Ng V."/>
            <person name="Clum A."/>
            <person name="Steindorff A."/>
            <person name="Ohm R."/>
            <person name="Martin F."/>
            <person name="Silar P."/>
            <person name="Natvig D."/>
            <person name="Lalanne C."/>
            <person name="Gautier V."/>
            <person name="Ament-Velasquez S.L."/>
            <person name="Kruys A."/>
            <person name="Hutchinson M.I."/>
            <person name="Powell A.J."/>
            <person name="Barry K."/>
            <person name="Miller A.N."/>
            <person name="Grigoriev I.V."/>
            <person name="Debuchy R."/>
            <person name="Gladieux P."/>
            <person name="Thoren M.H."/>
            <person name="Johannesson H."/>
        </authorList>
    </citation>
    <scope>NUCLEOTIDE SEQUENCE</scope>
    <source>
        <strain evidence="2">CBS 118394</strain>
    </source>
</reference>
<dbReference type="Proteomes" id="UP001283341">
    <property type="component" value="Unassembled WGS sequence"/>
</dbReference>
<gene>
    <name evidence="2" type="ORF">B0H66DRAFT_600831</name>
</gene>
<organism evidence="2 3">
    <name type="scientific">Apodospora peruviana</name>
    <dbReference type="NCBI Taxonomy" id="516989"/>
    <lineage>
        <taxon>Eukaryota</taxon>
        <taxon>Fungi</taxon>
        <taxon>Dikarya</taxon>
        <taxon>Ascomycota</taxon>
        <taxon>Pezizomycotina</taxon>
        <taxon>Sordariomycetes</taxon>
        <taxon>Sordariomycetidae</taxon>
        <taxon>Sordariales</taxon>
        <taxon>Lasiosphaeriaceae</taxon>
        <taxon>Apodospora</taxon>
    </lineage>
</organism>
<keyword evidence="3" id="KW-1185">Reference proteome</keyword>
<dbReference type="AlphaFoldDB" id="A0AAE0MC31"/>
<accession>A0AAE0MC31</accession>
<dbReference type="EMBL" id="JAUEDM010000002">
    <property type="protein sequence ID" value="KAK3326720.1"/>
    <property type="molecule type" value="Genomic_DNA"/>
</dbReference>
<name>A0AAE0MC31_9PEZI</name>
<evidence type="ECO:0000256" key="1">
    <source>
        <dbReference type="SAM" id="SignalP"/>
    </source>
</evidence>
<keyword evidence="1" id="KW-0732">Signal</keyword>
<comment type="caution">
    <text evidence="2">The sequence shown here is derived from an EMBL/GenBank/DDBJ whole genome shotgun (WGS) entry which is preliminary data.</text>
</comment>
<evidence type="ECO:0000313" key="2">
    <source>
        <dbReference type="EMBL" id="KAK3326720.1"/>
    </source>
</evidence>
<proteinExistence type="predicted"/>
<sequence>MKLPTTFFAATLLGSVVSGTPAPDNVVIPIDDSPASGCCPALVYQFNYDNKKAGGKGCDPPWGFLANNVKAIPGYCGEI</sequence>